<feature type="domain" description="Guanylate cyclase" evidence="3">
    <location>
        <begin position="61"/>
        <end position="190"/>
    </location>
</feature>
<dbReference type="InterPro" id="IPR011990">
    <property type="entry name" value="TPR-like_helical_dom_sf"/>
</dbReference>
<dbReference type="EMBL" id="CAFAAV010000115">
    <property type="protein sequence ID" value="CAB4823751.1"/>
    <property type="molecule type" value="Genomic_DNA"/>
</dbReference>
<evidence type="ECO:0000256" key="2">
    <source>
        <dbReference type="ARBA" id="ARBA00022840"/>
    </source>
</evidence>
<name>A0A6J6ZTH0_9ZZZZ</name>
<dbReference type="Gene3D" id="1.25.40.10">
    <property type="entry name" value="Tetratricopeptide repeat domain"/>
    <property type="match status" value="1"/>
</dbReference>
<dbReference type="SUPFAM" id="SSF48452">
    <property type="entry name" value="TPR-like"/>
    <property type="match status" value="2"/>
</dbReference>
<dbReference type="InterPro" id="IPR029787">
    <property type="entry name" value="Nucleotide_cyclase"/>
</dbReference>
<protein>
    <submittedName>
        <fullName evidence="4">Unannotated protein</fullName>
    </submittedName>
</protein>
<keyword evidence="2" id="KW-0067">ATP-binding</keyword>
<dbReference type="GO" id="GO:0035556">
    <property type="term" value="P:intracellular signal transduction"/>
    <property type="evidence" value="ECO:0007669"/>
    <property type="project" value="InterPro"/>
</dbReference>
<dbReference type="SMART" id="SM00044">
    <property type="entry name" value="CYCc"/>
    <property type="match status" value="1"/>
</dbReference>
<dbReference type="GO" id="GO:0005737">
    <property type="term" value="C:cytoplasm"/>
    <property type="evidence" value="ECO:0007669"/>
    <property type="project" value="TreeGrafter"/>
</dbReference>
<dbReference type="Pfam" id="PF13240">
    <property type="entry name" value="Zn_Ribbon_1"/>
    <property type="match status" value="1"/>
</dbReference>
<dbReference type="SUPFAM" id="SSF52540">
    <property type="entry name" value="P-loop containing nucleoside triphosphate hydrolases"/>
    <property type="match status" value="1"/>
</dbReference>
<dbReference type="AlphaFoldDB" id="A0A6J6ZTH0"/>
<dbReference type="InterPro" id="IPR001054">
    <property type="entry name" value="A/G_cyclase"/>
</dbReference>
<dbReference type="Gene3D" id="3.30.70.1230">
    <property type="entry name" value="Nucleotide cyclase"/>
    <property type="match status" value="1"/>
</dbReference>
<dbReference type="Pfam" id="PF13191">
    <property type="entry name" value="AAA_16"/>
    <property type="match status" value="1"/>
</dbReference>
<organism evidence="4">
    <name type="scientific">freshwater metagenome</name>
    <dbReference type="NCBI Taxonomy" id="449393"/>
    <lineage>
        <taxon>unclassified sequences</taxon>
        <taxon>metagenomes</taxon>
        <taxon>ecological metagenomes</taxon>
    </lineage>
</organism>
<sequence>MHPVGQSWPDSQVRRDVDVAYAQRLMHCTSCGSEIPAGARFCPSCGHAVALAQPEERRIVTVLFADLVGFTSLAERMDPEQVKRLIDTCFERLVDVVAGFGGSVDKILGDGMLVLFGAPVAHEDDPERAVRAALRMQEVVAHFVETSHLEGSGEIRMRVGINTGEVLVGTLAGTDYTAMGDAVNIAARLQATAPPGGVVVGEATHALTAHTVLYEPAGEVQPRGREQSLTCWLALEPTAPPGAARKRRRDAPMVGRTTELAIAIAVYELVAWNDRGAVLHVNGDNGVGKSRLIDEIITHIRNEGDVFLLEGTCVPYGEANVWWPIASALSNYLDLDVSLPVEAIRAEGIARSRKMFPDITDNDATRLTEVFMHLLGYPSTVDKLDPTSARATIHRTVAKVFEARSEQTMMVLSIDDLHWADPLLLDLLEHLVSSVGRHALLLMTAMRPGTDVIWPPHSERTTTISLAVQPLSRAETDLLVQTLLPEAPDEQLLAALFERSGGNPLFVHELIALREAGGNQGDLPDSLRSLIAARLDQLTPGLRQMLENAAVLGTSGTITSLEKFSEELGQTFRLLDVEALDELGLLEVRGKRWEFRSESVRDAAYQTLTKASRAQRHAGVAKALTTSGGGFDDRAHHAASAAELVQELGRVDGVPSDIGDRAVELLATAADRALESGSLRMAVRHASRALDLATQYSATPEQLARLHLVRATAYTEKRNFDAAAADINALQAIAEQLDDSILVAQAYRLRGALSQVAGRMDDARRELGQAVDLLRETPRTDLLAQALRVRGFIEMFGGSLTDAEWFFGEADGLYQKLHDERGLAYIKQHRAWIAFLSGDLVVARERLTSAATTHERLGDRNGVGWALGLLAFVEFFERNFLEAERLAVLVGQEALQRGDDWAVGMMDTLMADLRLWQGQLEAALVLAEKARTRFKKLSDRFGTVQALAPLMRAQVAMGRDGAAQRNGEELLAMADSGQNGPYPLMAVAGAAMHRGNGQGAASFSERAITELGRLGAQASEPRIVLAMAYTQLGRLDDALTTIESVPPAVLEHPFAHAVAALVYAASRQPKVALEHVGAVTVAHGSTYLDQVFAYVAAAGASAQLGDAQHATLAAEAAIARAIAVGDVIAMGLATGIYRAVTGRDHSTHDDRVRLSEGWTTVLCLVSDTSPEVASAGD</sequence>
<dbReference type="PANTHER" id="PTHR16305:SF28">
    <property type="entry name" value="GUANYLATE CYCLASE DOMAIN-CONTAINING PROTEIN"/>
    <property type="match status" value="1"/>
</dbReference>
<dbReference type="PROSITE" id="PS50125">
    <property type="entry name" value="GUANYLATE_CYCLASE_2"/>
    <property type="match status" value="1"/>
</dbReference>
<dbReference type="GO" id="GO:0009190">
    <property type="term" value="P:cyclic nucleotide biosynthetic process"/>
    <property type="evidence" value="ECO:0007669"/>
    <property type="project" value="InterPro"/>
</dbReference>
<evidence type="ECO:0000256" key="1">
    <source>
        <dbReference type="ARBA" id="ARBA00022741"/>
    </source>
</evidence>
<dbReference type="GO" id="GO:0004016">
    <property type="term" value="F:adenylate cyclase activity"/>
    <property type="evidence" value="ECO:0007669"/>
    <property type="project" value="TreeGrafter"/>
</dbReference>
<dbReference type="InterPro" id="IPR027417">
    <property type="entry name" value="P-loop_NTPase"/>
</dbReference>
<dbReference type="InterPro" id="IPR026870">
    <property type="entry name" value="Zinc_ribbon_dom"/>
</dbReference>
<dbReference type="CDD" id="cd07302">
    <property type="entry name" value="CHD"/>
    <property type="match status" value="1"/>
</dbReference>
<reference evidence="4" key="1">
    <citation type="submission" date="2020-05" db="EMBL/GenBank/DDBJ databases">
        <authorList>
            <person name="Chiriac C."/>
            <person name="Salcher M."/>
            <person name="Ghai R."/>
            <person name="Kavagutti S V."/>
        </authorList>
    </citation>
    <scope>NUCLEOTIDE SEQUENCE</scope>
</reference>
<dbReference type="GO" id="GO:0005524">
    <property type="term" value="F:ATP binding"/>
    <property type="evidence" value="ECO:0007669"/>
    <property type="project" value="UniProtKB-KW"/>
</dbReference>
<evidence type="ECO:0000313" key="4">
    <source>
        <dbReference type="EMBL" id="CAB4823751.1"/>
    </source>
</evidence>
<dbReference type="InterPro" id="IPR041664">
    <property type="entry name" value="AAA_16"/>
</dbReference>
<dbReference type="SUPFAM" id="SSF55073">
    <property type="entry name" value="Nucleotide cyclase"/>
    <property type="match status" value="1"/>
</dbReference>
<gene>
    <name evidence="4" type="ORF">UFOPK3099_01544</name>
</gene>
<accession>A0A6J6ZTH0</accession>
<keyword evidence="1" id="KW-0547">Nucleotide-binding</keyword>
<evidence type="ECO:0000259" key="3">
    <source>
        <dbReference type="PROSITE" id="PS50125"/>
    </source>
</evidence>
<dbReference type="PANTHER" id="PTHR16305">
    <property type="entry name" value="TESTICULAR SOLUBLE ADENYLYL CYCLASE"/>
    <property type="match status" value="1"/>
</dbReference>
<dbReference type="Pfam" id="PF00211">
    <property type="entry name" value="Guanylate_cyc"/>
    <property type="match status" value="1"/>
</dbReference>
<proteinExistence type="predicted"/>